<organism evidence="9 10">
    <name type="scientific">candidate division MSBL1 archaeon SCGC-AAA261C02</name>
    <dbReference type="NCBI Taxonomy" id="1698272"/>
    <lineage>
        <taxon>Archaea</taxon>
        <taxon>Methanobacteriati</taxon>
        <taxon>Methanobacteriota</taxon>
        <taxon>candidate division MSBL1</taxon>
    </lineage>
</organism>
<evidence type="ECO:0000256" key="6">
    <source>
        <dbReference type="ARBA" id="ARBA00032274"/>
    </source>
</evidence>
<dbReference type="InterPro" id="IPR036219">
    <property type="entry name" value="eEF-1beta-like_sf"/>
</dbReference>
<dbReference type="SMART" id="SM00888">
    <property type="entry name" value="EF1_GNE"/>
    <property type="match status" value="1"/>
</dbReference>
<comment type="function">
    <text evidence="1 7">Promotes the exchange of GDP for GTP in EF-1-alpha/GDP, thus allowing the regeneration of EF-1-alpha/GTP that could then be used to form the ternary complex EF-1-alpha/GTP/AAtRNA.</text>
</comment>
<dbReference type="AlphaFoldDB" id="A0A133V1Y7"/>
<evidence type="ECO:0000256" key="4">
    <source>
        <dbReference type="ARBA" id="ARBA00022768"/>
    </source>
</evidence>
<dbReference type="SUPFAM" id="SSF54984">
    <property type="entry name" value="eEF-1beta-like"/>
    <property type="match status" value="1"/>
</dbReference>
<evidence type="ECO:0000256" key="2">
    <source>
        <dbReference type="ARBA" id="ARBA00007411"/>
    </source>
</evidence>
<dbReference type="InterPro" id="IPR014038">
    <property type="entry name" value="EF1B_bsu/dsu_GNE"/>
</dbReference>
<dbReference type="PIRSF" id="PIRSF006521">
    <property type="entry name" value="Transl_elong_EF1B_B_arc"/>
    <property type="match status" value="1"/>
</dbReference>
<evidence type="ECO:0000259" key="8">
    <source>
        <dbReference type="SMART" id="SM00888"/>
    </source>
</evidence>
<dbReference type="NCBIfam" id="TIGR00489">
    <property type="entry name" value="aEF-1_beta"/>
    <property type="match status" value="1"/>
</dbReference>
<dbReference type="InterPro" id="IPR014717">
    <property type="entry name" value="Transl_elong_EF1B/ribsomal_bS6"/>
</dbReference>
<dbReference type="InterPro" id="IPR004542">
    <property type="entry name" value="Transl_elong_EF1B_B_arc"/>
</dbReference>
<dbReference type="PANTHER" id="PTHR39647:SF1">
    <property type="entry name" value="ELONGATION FACTOR 1-BETA"/>
    <property type="match status" value="1"/>
</dbReference>
<evidence type="ECO:0000313" key="10">
    <source>
        <dbReference type="Proteomes" id="UP000070520"/>
    </source>
</evidence>
<evidence type="ECO:0000256" key="7">
    <source>
        <dbReference type="HAMAP-Rule" id="MF_00043"/>
    </source>
</evidence>
<gene>
    <name evidence="7" type="primary">ef1b</name>
    <name evidence="9" type="ORF">AKJ42_00705</name>
</gene>
<evidence type="ECO:0000256" key="3">
    <source>
        <dbReference type="ARBA" id="ARBA00017600"/>
    </source>
</evidence>
<evidence type="ECO:0000313" key="9">
    <source>
        <dbReference type="EMBL" id="KXB00441.1"/>
    </source>
</evidence>
<dbReference type="HAMAP" id="MF_00043">
    <property type="entry name" value="EF1_beta"/>
    <property type="match status" value="1"/>
</dbReference>
<keyword evidence="5 7" id="KW-0648">Protein biosynthesis</keyword>
<dbReference type="EMBL" id="LHXW01000004">
    <property type="protein sequence ID" value="KXB00441.1"/>
    <property type="molecule type" value="Genomic_DNA"/>
</dbReference>
<keyword evidence="10" id="KW-1185">Reference proteome</keyword>
<comment type="caution">
    <text evidence="9">The sequence shown here is derived from an EMBL/GenBank/DDBJ whole genome shotgun (WGS) entry which is preliminary data.</text>
</comment>
<name>A0A133V1Y7_9EURY</name>
<dbReference type="CDD" id="cd00292">
    <property type="entry name" value="EF1B"/>
    <property type="match status" value="1"/>
</dbReference>
<evidence type="ECO:0000256" key="5">
    <source>
        <dbReference type="ARBA" id="ARBA00022917"/>
    </source>
</evidence>
<reference evidence="9 10" key="1">
    <citation type="journal article" date="2016" name="Sci. Rep.">
        <title>Metabolic traits of an uncultured archaeal lineage -MSBL1- from brine pools of the Red Sea.</title>
        <authorList>
            <person name="Mwirichia R."/>
            <person name="Alam I."/>
            <person name="Rashid M."/>
            <person name="Vinu M."/>
            <person name="Ba-Alawi W."/>
            <person name="Anthony Kamau A."/>
            <person name="Kamanda Ngugi D."/>
            <person name="Goker M."/>
            <person name="Klenk H.P."/>
            <person name="Bajic V."/>
            <person name="Stingl U."/>
        </authorList>
    </citation>
    <scope>NUCLEOTIDE SEQUENCE [LARGE SCALE GENOMIC DNA]</scope>
    <source>
        <strain evidence="9">SCGC-AAA261C02</strain>
    </source>
</reference>
<dbReference type="PANTHER" id="PTHR39647">
    <property type="entry name" value="ELONGATION FACTOR 1-BETA"/>
    <property type="match status" value="1"/>
</dbReference>
<proteinExistence type="inferred from homology"/>
<feature type="domain" description="Translation elongation factor EF1B beta/delta subunit guanine nucleotide exchange" evidence="8">
    <location>
        <begin position="3"/>
        <end position="84"/>
    </location>
</feature>
<dbReference type="Pfam" id="PF00736">
    <property type="entry name" value="EF1_GNE"/>
    <property type="match status" value="1"/>
</dbReference>
<evidence type="ECO:0000256" key="1">
    <source>
        <dbReference type="ARBA" id="ARBA00003815"/>
    </source>
</evidence>
<keyword evidence="4 7" id="KW-0251">Elongation factor</keyword>
<accession>A0A133V1Y7</accession>
<protein>
    <recommendedName>
        <fullName evidence="3 7">Elongation factor 1-beta</fullName>
        <shortName evidence="7">EF-1-beta</shortName>
    </recommendedName>
    <alternativeName>
        <fullName evidence="6 7">aEF-1beta</fullName>
    </alternativeName>
</protein>
<dbReference type="NCBIfam" id="NF001670">
    <property type="entry name" value="PRK00435.1"/>
    <property type="match status" value="1"/>
</dbReference>
<dbReference type="Gene3D" id="3.30.70.60">
    <property type="match status" value="1"/>
</dbReference>
<dbReference type="Proteomes" id="UP000070520">
    <property type="component" value="Unassembled WGS sequence"/>
</dbReference>
<sequence>MSEVAVTLQIMPDGTEIDLDKLEEKVKKAIEVESLKREPVAFGLESLRVITVIPDASGGTDKIEEKILAIDGVQNVKVTDVRRLL</sequence>
<dbReference type="GO" id="GO:0003746">
    <property type="term" value="F:translation elongation factor activity"/>
    <property type="evidence" value="ECO:0007669"/>
    <property type="project" value="UniProtKB-UniRule"/>
</dbReference>
<comment type="similarity">
    <text evidence="2 7">Belongs to the EF-1-beta/EF-1-delta family.</text>
</comment>